<sequence length="131" mass="14887">MEIKYDDIEDDSSSDEYLLTETDSSEDEQYENAKINKSEKMHITSGITENTLIEESLDSPNLTNDKNIENLNSIEHDDNKENRNVTSEGNNVGNLHVAAEVNSQKKITKVFEPKPKPSKKKATPSREMEEK</sequence>
<feature type="region of interest" description="Disordered" evidence="1">
    <location>
        <begin position="1"/>
        <end position="30"/>
    </location>
</feature>
<feature type="compositionally biased region" description="Basic and acidic residues" evidence="1">
    <location>
        <begin position="74"/>
        <end position="83"/>
    </location>
</feature>
<dbReference type="EMBL" id="JBDJPC010000007">
    <property type="protein sequence ID" value="KAL1493551.1"/>
    <property type="molecule type" value="Genomic_DNA"/>
</dbReference>
<comment type="caution">
    <text evidence="2">The sequence shown here is derived from an EMBL/GenBank/DDBJ whole genome shotgun (WGS) entry which is preliminary data.</text>
</comment>
<evidence type="ECO:0000313" key="2">
    <source>
        <dbReference type="EMBL" id="KAL1493551.1"/>
    </source>
</evidence>
<protein>
    <submittedName>
        <fullName evidence="2">Uncharacterized protein</fullName>
    </submittedName>
</protein>
<feature type="region of interest" description="Disordered" evidence="1">
    <location>
        <begin position="103"/>
        <end position="131"/>
    </location>
</feature>
<evidence type="ECO:0000256" key="1">
    <source>
        <dbReference type="SAM" id="MobiDB-lite"/>
    </source>
</evidence>
<dbReference type="AlphaFoldDB" id="A0ABD1EFT8"/>
<dbReference type="Proteomes" id="UP001566132">
    <property type="component" value="Unassembled WGS sequence"/>
</dbReference>
<accession>A0ABD1EFT8</accession>
<keyword evidence="3" id="KW-1185">Reference proteome</keyword>
<reference evidence="2 3" key="1">
    <citation type="submission" date="2024-05" db="EMBL/GenBank/DDBJ databases">
        <title>Genetic variation in Jamaican populations of the coffee berry borer (Hypothenemus hampei).</title>
        <authorList>
            <person name="Errbii M."/>
            <person name="Myrie A."/>
        </authorList>
    </citation>
    <scope>NUCLEOTIDE SEQUENCE [LARGE SCALE GENOMIC DNA]</scope>
    <source>
        <strain evidence="2">JA-Hopewell-2020-01-JO</strain>
        <tissue evidence="2">Whole body</tissue>
    </source>
</reference>
<name>A0ABD1EFT8_HYPHA</name>
<feature type="region of interest" description="Disordered" evidence="1">
    <location>
        <begin position="73"/>
        <end position="92"/>
    </location>
</feature>
<organism evidence="2 3">
    <name type="scientific">Hypothenemus hampei</name>
    <name type="common">Coffee berry borer</name>
    <dbReference type="NCBI Taxonomy" id="57062"/>
    <lineage>
        <taxon>Eukaryota</taxon>
        <taxon>Metazoa</taxon>
        <taxon>Ecdysozoa</taxon>
        <taxon>Arthropoda</taxon>
        <taxon>Hexapoda</taxon>
        <taxon>Insecta</taxon>
        <taxon>Pterygota</taxon>
        <taxon>Neoptera</taxon>
        <taxon>Endopterygota</taxon>
        <taxon>Coleoptera</taxon>
        <taxon>Polyphaga</taxon>
        <taxon>Cucujiformia</taxon>
        <taxon>Curculionidae</taxon>
        <taxon>Scolytinae</taxon>
        <taxon>Hypothenemus</taxon>
    </lineage>
</organism>
<proteinExistence type="predicted"/>
<evidence type="ECO:0000313" key="3">
    <source>
        <dbReference type="Proteomes" id="UP001566132"/>
    </source>
</evidence>
<gene>
    <name evidence="2" type="ORF">ABEB36_009255</name>
</gene>